<dbReference type="OrthoDB" id="16955at2759"/>
<dbReference type="STRING" id="905079.L1IYV1"/>
<keyword evidence="5" id="KW-1185">Reference proteome</keyword>
<evidence type="ECO:0000256" key="1">
    <source>
        <dbReference type="SAM" id="MobiDB-lite"/>
    </source>
</evidence>
<dbReference type="KEGG" id="gtt:GUITHDRAFT_164529"/>
<dbReference type="eggNOG" id="ENOG502QPQ2">
    <property type="taxonomic scope" value="Eukaryota"/>
</dbReference>
<reference evidence="3 5" key="1">
    <citation type="journal article" date="2012" name="Nature">
        <title>Algal genomes reveal evolutionary mosaicism and the fate of nucleomorphs.</title>
        <authorList>
            <consortium name="DOE Joint Genome Institute"/>
            <person name="Curtis B.A."/>
            <person name="Tanifuji G."/>
            <person name="Burki F."/>
            <person name="Gruber A."/>
            <person name="Irimia M."/>
            <person name="Maruyama S."/>
            <person name="Arias M.C."/>
            <person name="Ball S.G."/>
            <person name="Gile G.H."/>
            <person name="Hirakawa Y."/>
            <person name="Hopkins J.F."/>
            <person name="Kuo A."/>
            <person name="Rensing S.A."/>
            <person name="Schmutz J."/>
            <person name="Symeonidi A."/>
            <person name="Elias M."/>
            <person name="Eveleigh R.J."/>
            <person name="Herman E.K."/>
            <person name="Klute M.J."/>
            <person name="Nakayama T."/>
            <person name="Obornik M."/>
            <person name="Reyes-Prieto A."/>
            <person name="Armbrust E.V."/>
            <person name="Aves S.J."/>
            <person name="Beiko R.G."/>
            <person name="Coutinho P."/>
            <person name="Dacks J.B."/>
            <person name="Durnford D.G."/>
            <person name="Fast N.M."/>
            <person name="Green B.R."/>
            <person name="Grisdale C.J."/>
            <person name="Hempel F."/>
            <person name="Henrissat B."/>
            <person name="Hoppner M.P."/>
            <person name="Ishida K."/>
            <person name="Kim E."/>
            <person name="Koreny L."/>
            <person name="Kroth P.G."/>
            <person name="Liu Y."/>
            <person name="Malik S.B."/>
            <person name="Maier U.G."/>
            <person name="McRose D."/>
            <person name="Mock T."/>
            <person name="Neilson J.A."/>
            <person name="Onodera N.T."/>
            <person name="Poole A.M."/>
            <person name="Pritham E.J."/>
            <person name="Richards T.A."/>
            <person name="Rocap G."/>
            <person name="Roy S.W."/>
            <person name="Sarai C."/>
            <person name="Schaack S."/>
            <person name="Shirato S."/>
            <person name="Slamovits C.H."/>
            <person name="Spencer D.F."/>
            <person name="Suzuki S."/>
            <person name="Worden A.Z."/>
            <person name="Zauner S."/>
            <person name="Barry K."/>
            <person name="Bell C."/>
            <person name="Bharti A.K."/>
            <person name="Crow J.A."/>
            <person name="Grimwood J."/>
            <person name="Kramer R."/>
            <person name="Lindquist E."/>
            <person name="Lucas S."/>
            <person name="Salamov A."/>
            <person name="McFadden G.I."/>
            <person name="Lane C.E."/>
            <person name="Keeling P.J."/>
            <person name="Gray M.W."/>
            <person name="Grigoriev I.V."/>
            <person name="Archibald J.M."/>
        </authorList>
    </citation>
    <scope>NUCLEOTIDE SEQUENCE</scope>
    <source>
        <strain evidence="3 5">CCMP2712</strain>
    </source>
</reference>
<dbReference type="AlphaFoldDB" id="L1IYV1"/>
<dbReference type="GeneID" id="17297597"/>
<dbReference type="PaxDb" id="55529-EKX41005"/>
<accession>L1IYV1</accession>
<keyword evidence="2" id="KW-1133">Transmembrane helix</keyword>
<evidence type="ECO:0000313" key="3">
    <source>
        <dbReference type="EMBL" id="EKX41005.1"/>
    </source>
</evidence>
<keyword evidence="2" id="KW-0812">Transmembrane</keyword>
<dbReference type="PANTHER" id="PTHR13223:SF2">
    <property type="entry name" value="ACIDIC FIBROBLAST GROWTH FACTOR INTRACELLULAR-BINDING PROTEIN"/>
    <property type="match status" value="1"/>
</dbReference>
<dbReference type="PANTHER" id="PTHR13223">
    <property type="entry name" value="ACIDIC FIBROBLAST GROWTH FACTOR INTRACELLULAR BINDING PROTEIN"/>
    <property type="match status" value="1"/>
</dbReference>
<proteinExistence type="predicted"/>
<dbReference type="EMBL" id="JH993027">
    <property type="protein sequence ID" value="EKX41005.1"/>
    <property type="molecule type" value="Genomic_DNA"/>
</dbReference>
<feature type="transmembrane region" description="Helical" evidence="2">
    <location>
        <begin position="544"/>
        <end position="562"/>
    </location>
</feature>
<organism evidence="3">
    <name type="scientific">Guillardia theta (strain CCMP2712)</name>
    <name type="common">Cryptophyte</name>
    <dbReference type="NCBI Taxonomy" id="905079"/>
    <lineage>
        <taxon>Eukaryota</taxon>
        <taxon>Cryptophyceae</taxon>
        <taxon>Pyrenomonadales</taxon>
        <taxon>Geminigeraceae</taxon>
        <taxon>Guillardia</taxon>
    </lineage>
</organism>
<protein>
    <submittedName>
        <fullName evidence="3 4">Uncharacterized protein</fullName>
    </submittedName>
</protein>
<evidence type="ECO:0000313" key="4">
    <source>
        <dbReference type="EnsemblProtists" id="EKX41005"/>
    </source>
</evidence>
<feature type="region of interest" description="Disordered" evidence="1">
    <location>
        <begin position="421"/>
        <end position="474"/>
    </location>
</feature>
<gene>
    <name evidence="3" type="ORF">GUITHDRAFT_164529</name>
</gene>
<feature type="transmembrane region" description="Helical" evidence="2">
    <location>
        <begin position="574"/>
        <end position="591"/>
    </location>
</feature>
<dbReference type="HOGENOM" id="CLU_389077_0_0_1"/>
<dbReference type="EnsemblProtists" id="EKX41005">
    <property type="protein sequence ID" value="EKX41005"/>
    <property type="gene ID" value="GUITHDRAFT_164529"/>
</dbReference>
<name>L1IYV1_GUITC</name>
<dbReference type="GO" id="GO:0005634">
    <property type="term" value="C:nucleus"/>
    <property type="evidence" value="ECO:0007669"/>
    <property type="project" value="TreeGrafter"/>
</dbReference>
<feature type="transmembrane region" description="Helical" evidence="2">
    <location>
        <begin position="611"/>
        <end position="632"/>
    </location>
</feature>
<dbReference type="RefSeq" id="XP_005827985.1">
    <property type="nucleotide sequence ID" value="XM_005827928.1"/>
</dbReference>
<reference evidence="4" key="3">
    <citation type="submission" date="2016-03" db="UniProtKB">
        <authorList>
            <consortium name="EnsemblProtists"/>
        </authorList>
    </citation>
    <scope>IDENTIFICATION</scope>
</reference>
<dbReference type="Pfam" id="PF05427">
    <property type="entry name" value="FIBP"/>
    <property type="match status" value="2"/>
</dbReference>
<evidence type="ECO:0000313" key="5">
    <source>
        <dbReference type="Proteomes" id="UP000011087"/>
    </source>
</evidence>
<feature type="transmembrane region" description="Helical" evidence="2">
    <location>
        <begin position="484"/>
        <end position="517"/>
    </location>
</feature>
<sequence>MAEIPGVETVLECFVTDKIKIDEAAFKVWIRGHTAAEAARYKEAFLKNILTNMNIVDPHDSRINVARRINRQECNEQFQLYEWLTPMLNSPPLFQTQSLYTLYPGDVTFMIQEYYSFDETVMRELLGKALSKGDGREVEDNSEMLRVQVRSVRRQFNNTKRIMKHVETEIQAVRASGRLLTKTILEMIQEDFCLPMELASQYLHMIETFKSRLNLLDFKFNNLSSSSALVDLRACSEWNSLSGVVMAMWGSEKSLELDLHFTDQMRQAKEALLDKETFSDIRKHILSSFKSTIADLDGAWSGGGGGGSIHLGTGTGSHHMQTTRKMMAALESNFNSIMKAIAQIGSGLQEWREVRDLFVDLNDKVLQPLDQADMSLEQVMILFSSMDKALSVSKKKQLPMWAAAWRKCVEAIKMLTEAQQQLGERSERERSNNKNKNKNKNKKNKNKKKEKNKKNKEKAEKTMRPRDRNSQFTRRQQGNLELEPLLSFLMFAAAVYIIVGYLFPLTGSILGVVFIAIHGTKFGPNSVPVSAGGHTVLLDGPPEYYLISFWLLTCLQIVLLLSNIIGPCSCDKRLHFSFQAFGIVTDFIYLVMVNTSVDKWPPGAKVQSPRIYFNASSLLMLTGQVVLAWGAYRLSGCGCERKRTSEEVYLRERARRLAHFGPVWAKLPQEQTRSVHVDYEDEELMTDEEVAEEVVDELVALYPNTVMAEM</sequence>
<feature type="compositionally biased region" description="Basic and acidic residues" evidence="1">
    <location>
        <begin position="457"/>
        <end position="469"/>
    </location>
</feature>
<feature type="compositionally biased region" description="Basic residues" evidence="1">
    <location>
        <begin position="433"/>
        <end position="456"/>
    </location>
</feature>
<reference evidence="5" key="2">
    <citation type="submission" date="2012-11" db="EMBL/GenBank/DDBJ databases">
        <authorList>
            <person name="Kuo A."/>
            <person name="Curtis B.A."/>
            <person name="Tanifuji G."/>
            <person name="Burki F."/>
            <person name="Gruber A."/>
            <person name="Irimia M."/>
            <person name="Maruyama S."/>
            <person name="Arias M.C."/>
            <person name="Ball S.G."/>
            <person name="Gile G.H."/>
            <person name="Hirakawa Y."/>
            <person name="Hopkins J.F."/>
            <person name="Rensing S.A."/>
            <person name="Schmutz J."/>
            <person name="Symeonidi A."/>
            <person name="Elias M."/>
            <person name="Eveleigh R.J."/>
            <person name="Herman E.K."/>
            <person name="Klute M.J."/>
            <person name="Nakayama T."/>
            <person name="Obornik M."/>
            <person name="Reyes-Prieto A."/>
            <person name="Armbrust E.V."/>
            <person name="Aves S.J."/>
            <person name="Beiko R.G."/>
            <person name="Coutinho P."/>
            <person name="Dacks J.B."/>
            <person name="Durnford D.G."/>
            <person name="Fast N.M."/>
            <person name="Green B.R."/>
            <person name="Grisdale C."/>
            <person name="Hempe F."/>
            <person name="Henrissat B."/>
            <person name="Hoppner M.P."/>
            <person name="Ishida K.-I."/>
            <person name="Kim E."/>
            <person name="Koreny L."/>
            <person name="Kroth P.G."/>
            <person name="Liu Y."/>
            <person name="Malik S.-B."/>
            <person name="Maier U.G."/>
            <person name="McRose D."/>
            <person name="Mock T."/>
            <person name="Neilson J.A."/>
            <person name="Onodera N.T."/>
            <person name="Poole A.M."/>
            <person name="Pritham E.J."/>
            <person name="Richards T.A."/>
            <person name="Rocap G."/>
            <person name="Roy S.W."/>
            <person name="Sarai C."/>
            <person name="Schaack S."/>
            <person name="Shirato S."/>
            <person name="Slamovits C.H."/>
            <person name="Spencer D.F."/>
            <person name="Suzuki S."/>
            <person name="Worden A.Z."/>
            <person name="Zauner S."/>
            <person name="Barry K."/>
            <person name="Bell C."/>
            <person name="Bharti A.K."/>
            <person name="Crow J.A."/>
            <person name="Grimwood J."/>
            <person name="Kramer R."/>
            <person name="Lindquist E."/>
            <person name="Lucas S."/>
            <person name="Salamov A."/>
            <person name="McFadden G.I."/>
            <person name="Lane C.E."/>
            <person name="Keeling P.J."/>
            <person name="Gray M.W."/>
            <person name="Grigoriev I.V."/>
            <person name="Archibald J.M."/>
        </authorList>
    </citation>
    <scope>NUCLEOTIDE SEQUENCE</scope>
    <source>
        <strain evidence="5">CCMP2712</strain>
    </source>
</reference>
<dbReference type="InterPro" id="IPR008614">
    <property type="entry name" value="FIBP"/>
</dbReference>
<dbReference type="Proteomes" id="UP000011087">
    <property type="component" value="Unassembled WGS sequence"/>
</dbReference>
<evidence type="ECO:0000256" key="2">
    <source>
        <dbReference type="SAM" id="Phobius"/>
    </source>
</evidence>
<keyword evidence="2" id="KW-0472">Membrane</keyword>